<evidence type="ECO:0000259" key="8">
    <source>
        <dbReference type="PROSITE" id="PS50928"/>
    </source>
</evidence>
<sequence>MNADRTGDVPNPSAATATVDAAGAGAIDAGVLDAGVLDDGAPPGGDPSRAAATRAALAKTATVIAVHLGVVLVWQLAVDLFAIPAFVLPSPRATLATLAQPHYAWLPNVTVTAIEIFGGYLLGVVVGVVCAVAFSWFRLIAVILLPLFVTLNMVPKVALGPLIIVWFSYGIVPNILIAFSICFFPILLTTARGLSEVDPDLLDLVRSLKGSRWQLFQKIQLPGALPYLFSGMKVGAILAVAGATVGEFIASERGLGYLMIQVQAGLDTAGMLMAVILLTLIGVVLYGLVLLLERLVVVRDARIQ</sequence>
<dbReference type="PANTHER" id="PTHR30151">
    <property type="entry name" value="ALKANE SULFONATE ABC TRANSPORTER-RELATED, MEMBRANE SUBUNIT"/>
    <property type="match status" value="1"/>
</dbReference>
<dbReference type="GO" id="GO:0005886">
    <property type="term" value="C:plasma membrane"/>
    <property type="evidence" value="ECO:0007669"/>
    <property type="project" value="UniProtKB-SubCell"/>
</dbReference>
<evidence type="ECO:0000256" key="7">
    <source>
        <dbReference type="RuleBase" id="RU363032"/>
    </source>
</evidence>
<comment type="similarity">
    <text evidence="7">Belongs to the binding-protein-dependent transport system permease family.</text>
</comment>
<feature type="transmembrane region" description="Helical" evidence="7">
    <location>
        <begin position="270"/>
        <end position="292"/>
    </location>
</feature>
<dbReference type="PANTHER" id="PTHR30151:SF20">
    <property type="entry name" value="ABC TRANSPORTER PERMEASE PROTEIN HI_0355-RELATED"/>
    <property type="match status" value="1"/>
</dbReference>
<keyword evidence="6 7" id="KW-0472">Membrane</keyword>
<name>A0A3S4BF47_9BRAD</name>
<organism evidence="9 10">
    <name type="scientific">Rhodoplanes serenus</name>
    <dbReference type="NCBI Taxonomy" id="200615"/>
    <lineage>
        <taxon>Bacteria</taxon>
        <taxon>Pseudomonadati</taxon>
        <taxon>Pseudomonadota</taxon>
        <taxon>Alphaproteobacteria</taxon>
        <taxon>Hyphomicrobiales</taxon>
        <taxon>Nitrobacteraceae</taxon>
        <taxon>Rhodoplanes</taxon>
    </lineage>
</organism>
<feature type="domain" description="ABC transmembrane type-1" evidence="8">
    <location>
        <begin position="109"/>
        <end position="290"/>
    </location>
</feature>
<reference evidence="10" key="1">
    <citation type="submission" date="2018-10" db="EMBL/GenBank/DDBJ databases">
        <authorList>
            <person name="Peiro R."/>
            <person name="Begona"/>
            <person name="Cbmso G."/>
            <person name="Lopez M."/>
            <person name="Gonzalez S."/>
            <person name="Sacristan E."/>
            <person name="Castillo E."/>
        </authorList>
    </citation>
    <scope>NUCLEOTIDE SEQUENCE [LARGE SCALE GENOMIC DNA]</scope>
</reference>
<dbReference type="EMBL" id="UWOC01000128">
    <property type="protein sequence ID" value="VCU08391.1"/>
    <property type="molecule type" value="Genomic_DNA"/>
</dbReference>
<dbReference type="Gene3D" id="1.10.3720.10">
    <property type="entry name" value="MetI-like"/>
    <property type="match status" value="1"/>
</dbReference>
<comment type="caution">
    <text evidence="9">The sequence shown here is derived from an EMBL/GenBank/DDBJ whole genome shotgun (WGS) entry which is preliminary data.</text>
</comment>
<dbReference type="InterPro" id="IPR035906">
    <property type="entry name" value="MetI-like_sf"/>
</dbReference>
<protein>
    <submittedName>
        <fullName evidence="9">Riboflavin transport system permease protein RibX</fullName>
    </submittedName>
</protein>
<evidence type="ECO:0000256" key="4">
    <source>
        <dbReference type="ARBA" id="ARBA00022692"/>
    </source>
</evidence>
<accession>A0A3S4BF47</accession>
<dbReference type="Proteomes" id="UP000289200">
    <property type="component" value="Unassembled WGS sequence"/>
</dbReference>
<keyword evidence="2 7" id="KW-0813">Transport</keyword>
<keyword evidence="3" id="KW-1003">Cell membrane</keyword>
<evidence type="ECO:0000256" key="6">
    <source>
        <dbReference type="ARBA" id="ARBA00023136"/>
    </source>
</evidence>
<feature type="transmembrane region" description="Helical" evidence="7">
    <location>
        <begin position="166"/>
        <end position="188"/>
    </location>
</feature>
<dbReference type="InterPro" id="IPR000515">
    <property type="entry name" value="MetI-like"/>
</dbReference>
<evidence type="ECO:0000256" key="5">
    <source>
        <dbReference type="ARBA" id="ARBA00022989"/>
    </source>
</evidence>
<dbReference type="AlphaFoldDB" id="A0A3S4BF47"/>
<evidence type="ECO:0000256" key="3">
    <source>
        <dbReference type="ARBA" id="ARBA00022475"/>
    </source>
</evidence>
<dbReference type="CDD" id="cd06261">
    <property type="entry name" value="TM_PBP2"/>
    <property type="match status" value="1"/>
</dbReference>
<evidence type="ECO:0000313" key="9">
    <source>
        <dbReference type="EMBL" id="VCU08391.1"/>
    </source>
</evidence>
<keyword evidence="4 7" id="KW-0812">Transmembrane</keyword>
<feature type="transmembrane region" description="Helical" evidence="7">
    <location>
        <begin position="108"/>
        <end position="129"/>
    </location>
</feature>
<evidence type="ECO:0000256" key="1">
    <source>
        <dbReference type="ARBA" id="ARBA00004651"/>
    </source>
</evidence>
<comment type="subcellular location">
    <subcellularLocation>
        <location evidence="1 7">Cell membrane</location>
        <topology evidence="1 7">Multi-pass membrane protein</topology>
    </subcellularLocation>
</comment>
<keyword evidence="10" id="KW-1185">Reference proteome</keyword>
<evidence type="ECO:0000256" key="2">
    <source>
        <dbReference type="ARBA" id="ARBA00022448"/>
    </source>
</evidence>
<evidence type="ECO:0000313" key="10">
    <source>
        <dbReference type="Proteomes" id="UP000289200"/>
    </source>
</evidence>
<feature type="transmembrane region" description="Helical" evidence="7">
    <location>
        <begin position="227"/>
        <end position="250"/>
    </location>
</feature>
<dbReference type="PROSITE" id="PS50928">
    <property type="entry name" value="ABC_TM1"/>
    <property type="match status" value="1"/>
</dbReference>
<feature type="transmembrane region" description="Helical" evidence="7">
    <location>
        <begin position="64"/>
        <end position="88"/>
    </location>
</feature>
<dbReference type="GO" id="GO:0055085">
    <property type="term" value="P:transmembrane transport"/>
    <property type="evidence" value="ECO:0007669"/>
    <property type="project" value="InterPro"/>
</dbReference>
<keyword evidence="5 7" id="KW-1133">Transmembrane helix</keyword>
<gene>
    <name evidence="9" type="primary">ribX_4</name>
    <name evidence="9" type="ORF">RHODGE_RHODGE_01563</name>
</gene>
<feature type="transmembrane region" description="Helical" evidence="7">
    <location>
        <begin position="136"/>
        <end position="154"/>
    </location>
</feature>
<dbReference type="SUPFAM" id="SSF161098">
    <property type="entry name" value="MetI-like"/>
    <property type="match status" value="1"/>
</dbReference>
<proteinExistence type="inferred from homology"/>
<dbReference type="Pfam" id="PF00528">
    <property type="entry name" value="BPD_transp_1"/>
    <property type="match status" value="1"/>
</dbReference>